<evidence type="ECO:0000313" key="2">
    <source>
        <dbReference type="EMBL" id="MFD2864404.1"/>
    </source>
</evidence>
<feature type="domain" description="N-acetyltransferase" evidence="1">
    <location>
        <begin position="10"/>
        <end position="166"/>
    </location>
</feature>
<dbReference type="InterPro" id="IPR000182">
    <property type="entry name" value="GNAT_dom"/>
</dbReference>
<comment type="caution">
    <text evidence="2">The sequence shown here is derived from an EMBL/GenBank/DDBJ whole genome shotgun (WGS) entry which is preliminary data.</text>
</comment>
<name>A0ABW5XPN8_9SPHI</name>
<dbReference type="GO" id="GO:0016746">
    <property type="term" value="F:acyltransferase activity"/>
    <property type="evidence" value="ECO:0007669"/>
    <property type="project" value="UniProtKB-KW"/>
</dbReference>
<dbReference type="Gene3D" id="3.40.630.30">
    <property type="match status" value="1"/>
</dbReference>
<proteinExistence type="predicted"/>
<dbReference type="RefSeq" id="WP_377124898.1">
    <property type="nucleotide sequence ID" value="NZ_JBHUHN010000001.1"/>
</dbReference>
<dbReference type="Pfam" id="PF13302">
    <property type="entry name" value="Acetyltransf_3"/>
    <property type="match status" value="1"/>
</dbReference>
<dbReference type="EMBL" id="JBHUON010000006">
    <property type="protein sequence ID" value="MFD2864404.1"/>
    <property type="molecule type" value="Genomic_DNA"/>
</dbReference>
<dbReference type="PROSITE" id="PS51186">
    <property type="entry name" value="GNAT"/>
    <property type="match status" value="1"/>
</dbReference>
<keyword evidence="2" id="KW-0808">Transferase</keyword>
<dbReference type="CDD" id="cd04301">
    <property type="entry name" value="NAT_SF"/>
    <property type="match status" value="1"/>
</dbReference>
<dbReference type="Proteomes" id="UP001597601">
    <property type="component" value="Unassembled WGS sequence"/>
</dbReference>
<dbReference type="PANTHER" id="PTHR43792:SF1">
    <property type="entry name" value="N-ACETYLTRANSFERASE DOMAIN-CONTAINING PROTEIN"/>
    <property type="match status" value="1"/>
</dbReference>
<keyword evidence="3" id="KW-1185">Reference proteome</keyword>
<organism evidence="2 3">
    <name type="scientific">Mucilaginibacter antarcticus</name>
    <dbReference type="NCBI Taxonomy" id="1855725"/>
    <lineage>
        <taxon>Bacteria</taxon>
        <taxon>Pseudomonadati</taxon>
        <taxon>Bacteroidota</taxon>
        <taxon>Sphingobacteriia</taxon>
        <taxon>Sphingobacteriales</taxon>
        <taxon>Sphingobacteriaceae</taxon>
        <taxon>Mucilaginibacter</taxon>
    </lineage>
</organism>
<dbReference type="PANTHER" id="PTHR43792">
    <property type="entry name" value="GNAT FAMILY, PUTATIVE (AFU_ORTHOLOGUE AFUA_3G00765)-RELATED-RELATED"/>
    <property type="match status" value="1"/>
</dbReference>
<dbReference type="SUPFAM" id="SSF55729">
    <property type="entry name" value="Acyl-CoA N-acyltransferases (Nat)"/>
    <property type="match status" value="1"/>
</dbReference>
<protein>
    <submittedName>
        <fullName evidence="2">GNAT family N-acetyltransferase</fullName>
        <ecNumber evidence="2">2.3.-.-</ecNumber>
    </submittedName>
</protein>
<keyword evidence="2" id="KW-0012">Acyltransferase</keyword>
<sequence>MTIIAQTPKITIREFLPEEMETYLAHFNDEQLLLYIPKRSRQQRIDIFTTALSKYAESKTNGIWGMFNSADGAFIGSCLLRPFNDNPAVLELGYSIERQLWGQGIASEMARAMVAHAFADDSINEIIAMTSLPNTASQRVLEKAGLKRVENQTRDGEELACFRLSR</sequence>
<dbReference type="EC" id="2.3.-.-" evidence="2"/>
<accession>A0ABW5XPN8</accession>
<gene>
    <name evidence="2" type="ORF">ACFSYC_06855</name>
</gene>
<dbReference type="InterPro" id="IPR051531">
    <property type="entry name" value="N-acetyltransferase"/>
</dbReference>
<dbReference type="InterPro" id="IPR016181">
    <property type="entry name" value="Acyl_CoA_acyltransferase"/>
</dbReference>
<evidence type="ECO:0000313" key="3">
    <source>
        <dbReference type="Proteomes" id="UP001597601"/>
    </source>
</evidence>
<evidence type="ECO:0000259" key="1">
    <source>
        <dbReference type="PROSITE" id="PS51186"/>
    </source>
</evidence>
<reference evidence="3" key="1">
    <citation type="journal article" date="2019" name="Int. J. Syst. Evol. Microbiol.">
        <title>The Global Catalogue of Microorganisms (GCM) 10K type strain sequencing project: providing services to taxonomists for standard genome sequencing and annotation.</title>
        <authorList>
            <consortium name="The Broad Institute Genomics Platform"/>
            <consortium name="The Broad Institute Genome Sequencing Center for Infectious Disease"/>
            <person name="Wu L."/>
            <person name="Ma J."/>
        </authorList>
    </citation>
    <scope>NUCLEOTIDE SEQUENCE [LARGE SCALE GENOMIC DNA]</scope>
    <source>
        <strain evidence="3">KCTC 52232</strain>
    </source>
</reference>